<evidence type="ECO:0000256" key="1">
    <source>
        <dbReference type="SAM" id="MobiDB-lite"/>
    </source>
</evidence>
<organism evidence="2 3">
    <name type="scientific">Digitaria exilis</name>
    <dbReference type="NCBI Taxonomy" id="1010633"/>
    <lineage>
        <taxon>Eukaryota</taxon>
        <taxon>Viridiplantae</taxon>
        <taxon>Streptophyta</taxon>
        <taxon>Embryophyta</taxon>
        <taxon>Tracheophyta</taxon>
        <taxon>Spermatophyta</taxon>
        <taxon>Magnoliopsida</taxon>
        <taxon>Liliopsida</taxon>
        <taxon>Poales</taxon>
        <taxon>Poaceae</taxon>
        <taxon>PACMAD clade</taxon>
        <taxon>Panicoideae</taxon>
        <taxon>Panicodae</taxon>
        <taxon>Paniceae</taxon>
        <taxon>Anthephorinae</taxon>
        <taxon>Digitaria</taxon>
    </lineage>
</organism>
<feature type="region of interest" description="Disordered" evidence="1">
    <location>
        <begin position="1"/>
        <end position="26"/>
    </location>
</feature>
<dbReference type="AlphaFoldDB" id="A0A835KM31"/>
<gene>
    <name evidence="2" type="ORF">HU200_010566</name>
</gene>
<accession>A0A835KM31</accession>
<name>A0A835KM31_9POAL</name>
<keyword evidence="3" id="KW-1185">Reference proteome</keyword>
<sequence length="195" mass="20113">MLLYPSRSPSTAACGPSGTPRSRSTRHSSATKRMCVCPLPCCGYASLKLRDRIQGTHAVAAPSGGGDHVVVSLVGSPEVMLRHRTPFVVLLQETDVCVLLLLNGGNVSSGLSLSVVCVGPRLGGNKSLEYELQVGGPGAGRTGSLALSASGPVACAACTRIWAGHHPTEGSCWCPTRTGTPPAPSLSARHRTRSC</sequence>
<proteinExistence type="predicted"/>
<protein>
    <submittedName>
        <fullName evidence="2">Uncharacterized protein</fullName>
    </submittedName>
</protein>
<evidence type="ECO:0000313" key="3">
    <source>
        <dbReference type="Proteomes" id="UP000636709"/>
    </source>
</evidence>
<dbReference type="EMBL" id="JACEFO010000732">
    <property type="protein sequence ID" value="KAF8758202.1"/>
    <property type="molecule type" value="Genomic_DNA"/>
</dbReference>
<comment type="caution">
    <text evidence="2">The sequence shown here is derived from an EMBL/GenBank/DDBJ whole genome shotgun (WGS) entry which is preliminary data.</text>
</comment>
<evidence type="ECO:0000313" key="2">
    <source>
        <dbReference type="EMBL" id="KAF8758202.1"/>
    </source>
</evidence>
<dbReference type="Proteomes" id="UP000636709">
    <property type="component" value="Unassembled WGS sequence"/>
</dbReference>
<reference evidence="2" key="1">
    <citation type="submission" date="2020-07" db="EMBL/GenBank/DDBJ databases">
        <title>Genome sequence and genetic diversity analysis of an under-domesticated orphan crop, white fonio (Digitaria exilis).</title>
        <authorList>
            <person name="Bennetzen J.L."/>
            <person name="Chen S."/>
            <person name="Ma X."/>
            <person name="Wang X."/>
            <person name="Yssel A.E.J."/>
            <person name="Chaluvadi S.R."/>
            <person name="Johnson M."/>
            <person name="Gangashetty P."/>
            <person name="Hamidou F."/>
            <person name="Sanogo M.D."/>
            <person name="Zwaenepoel A."/>
            <person name="Wallace J."/>
            <person name="Van De Peer Y."/>
            <person name="Van Deynze A."/>
        </authorList>
    </citation>
    <scope>NUCLEOTIDE SEQUENCE</scope>
    <source>
        <tissue evidence="2">Leaves</tissue>
    </source>
</reference>